<evidence type="ECO:0000313" key="2">
    <source>
        <dbReference type="EMBL" id="HGT40967.1"/>
    </source>
</evidence>
<accession>A0A7C4QQF5</accession>
<evidence type="ECO:0000256" key="1">
    <source>
        <dbReference type="SAM" id="MobiDB-lite"/>
    </source>
</evidence>
<feature type="compositionally biased region" description="Low complexity" evidence="1">
    <location>
        <begin position="359"/>
        <end position="369"/>
    </location>
</feature>
<dbReference type="SUPFAM" id="SSF51569">
    <property type="entry name" value="Aldolase"/>
    <property type="match status" value="1"/>
</dbReference>
<feature type="compositionally biased region" description="Polar residues" evidence="1">
    <location>
        <begin position="372"/>
        <end position="384"/>
    </location>
</feature>
<protein>
    <submittedName>
        <fullName evidence="2">Uncharacterized protein</fullName>
    </submittedName>
</protein>
<sequence>MEKSLDRKLAAIHANPSGATDFILADAKDADMAFGVGAPGLSPERHDGERRYKTLAEYREQIRQVIRQGVVDIVLMSASTSDLLTIEERLFEGSPVTPAARANDATDIHLPRGGTIHTAAARPFRTAAIDHMQCGHLDCAEHERPRGANLGLYSVTFNNDVERDLETLQRYKEFREEAERKGFRHFLEVFDPNLPGAAPAELLGGFINDLIARTLAGVPRVGRPLFLKIVYHGPKAMEELVRYDPHLVVGVLGGAAGTTYDAFKLLAEAKKYGARAALFGRKINQAENQLAFIEFLRHIADDVITPEEAVRAYHAVLQKLGIPPHRSLADDMQLRTPVMSYAAAAQVSVPENITAAGVAPQPAAKAGKGTSAERSTPNFSQMSPQERLAYHRERLKKTFGD</sequence>
<proteinExistence type="predicted"/>
<comment type="caution">
    <text evidence="2">The sequence shown here is derived from an EMBL/GenBank/DDBJ whole genome shotgun (WGS) entry which is preliminary data.</text>
</comment>
<dbReference type="Gene3D" id="3.20.20.70">
    <property type="entry name" value="Aldolase class I"/>
    <property type="match status" value="1"/>
</dbReference>
<dbReference type="AlphaFoldDB" id="A0A7C4QQF5"/>
<organism evidence="2">
    <name type="scientific">Schlesneria paludicola</name>
    <dbReference type="NCBI Taxonomy" id="360056"/>
    <lineage>
        <taxon>Bacteria</taxon>
        <taxon>Pseudomonadati</taxon>
        <taxon>Planctomycetota</taxon>
        <taxon>Planctomycetia</taxon>
        <taxon>Planctomycetales</taxon>
        <taxon>Planctomycetaceae</taxon>
        <taxon>Schlesneria</taxon>
    </lineage>
</organism>
<reference evidence="2" key="1">
    <citation type="journal article" date="2020" name="mSystems">
        <title>Genome- and Community-Level Interaction Insights into Carbon Utilization and Element Cycling Functions of Hydrothermarchaeota in Hydrothermal Sediment.</title>
        <authorList>
            <person name="Zhou Z."/>
            <person name="Liu Y."/>
            <person name="Xu W."/>
            <person name="Pan J."/>
            <person name="Luo Z.H."/>
            <person name="Li M."/>
        </authorList>
    </citation>
    <scope>NUCLEOTIDE SEQUENCE [LARGE SCALE GENOMIC DNA]</scope>
    <source>
        <strain evidence="2">SpSt-508</strain>
    </source>
</reference>
<name>A0A7C4QQF5_9PLAN</name>
<dbReference type="EMBL" id="DSVQ01000019">
    <property type="protein sequence ID" value="HGT40967.1"/>
    <property type="molecule type" value="Genomic_DNA"/>
</dbReference>
<feature type="region of interest" description="Disordered" evidence="1">
    <location>
        <begin position="359"/>
        <end position="388"/>
    </location>
</feature>
<gene>
    <name evidence="2" type="ORF">ENS64_17110</name>
</gene>
<dbReference type="InterPro" id="IPR013785">
    <property type="entry name" value="Aldolase_TIM"/>
</dbReference>